<evidence type="ECO:0000256" key="2">
    <source>
        <dbReference type="ARBA" id="ARBA00023125"/>
    </source>
</evidence>
<evidence type="ECO:0000313" key="7">
    <source>
        <dbReference type="EMBL" id="GEE04183.1"/>
    </source>
</evidence>
<dbReference type="Gene3D" id="1.10.357.10">
    <property type="entry name" value="Tetracycline Repressor, domain 2"/>
    <property type="match status" value="1"/>
</dbReference>
<proteinExistence type="predicted"/>
<dbReference type="GO" id="GO:0000976">
    <property type="term" value="F:transcription cis-regulatory region binding"/>
    <property type="evidence" value="ECO:0007669"/>
    <property type="project" value="TreeGrafter"/>
</dbReference>
<evidence type="ECO:0000313" key="8">
    <source>
        <dbReference type="Proteomes" id="UP000444960"/>
    </source>
</evidence>
<dbReference type="InterPro" id="IPR050109">
    <property type="entry name" value="HTH-type_TetR-like_transc_reg"/>
</dbReference>
<dbReference type="EMBL" id="BJOV01000009">
    <property type="protein sequence ID" value="GEE04183.1"/>
    <property type="molecule type" value="Genomic_DNA"/>
</dbReference>
<feature type="compositionally biased region" description="Basic and acidic residues" evidence="5">
    <location>
        <begin position="143"/>
        <end position="153"/>
    </location>
</feature>
<dbReference type="GO" id="GO:0003700">
    <property type="term" value="F:DNA-binding transcription factor activity"/>
    <property type="evidence" value="ECO:0007669"/>
    <property type="project" value="TreeGrafter"/>
</dbReference>
<dbReference type="PROSITE" id="PS50977">
    <property type="entry name" value="HTH_TETR_2"/>
    <property type="match status" value="1"/>
</dbReference>
<organism evidence="7 8">
    <name type="scientific">Gordonia spumicola</name>
    <dbReference type="NCBI Taxonomy" id="589161"/>
    <lineage>
        <taxon>Bacteria</taxon>
        <taxon>Bacillati</taxon>
        <taxon>Actinomycetota</taxon>
        <taxon>Actinomycetes</taxon>
        <taxon>Mycobacteriales</taxon>
        <taxon>Gordoniaceae</taxon>
        <taxon>Gordonia</taxon>
    </lineage>
</organism>
<sequence>MAPRPRSPRGSGEQLADEIIAATTDLLMELGSGDAVSIRAVAQRVGVTPPSIYLHFQDKDALLDAVCAHYYERFDDVMMAAGEGIDYLWERAVAQGIAYVRFAIENEVVFRTTFARVTEAGEPTLTDEVLLSSAFGHIRETIEEGGDGSDRARRSGARRHAGVVGRARRRLPDGHEAGAAVGR</sequence>
<dbReference type="Pfam" id="PF00440">
    <property type="entry name" value="TetR_N"/>
    <property type="match status" value="1"/>
</dbReference>
<dbReference type="InterPro" id="IPR001647">
    <property type="entry name" value="HTH_TetR"/>
</dbReference>
<dbReference type="RefSeq" id="WP_228461814.1">
    <property type="nucleotide sequence ID" value="NZ_BJOV01000009.1"/>
</dbReference>
<keyword evidence="1" id="KW-0805">Transcription regulation</keyword>
<evidence type="ECO:0000256" key="5">
    <source>
        <dbReference type="SAM" id="MobiDB-lite"/>
    </source>
</evidence>
<dbReference type="InterPro" id="IPR009057">
    <property type="entry name" value="Homeodomain-like_sf"/>
</dbReference>
<evidence type="ECO:0000259" key="6">
    <source>
        <dbReference type="PROSITE" id="PS50977"/>
    </source>
</evidence>
<comment type="caution">
    <text evidence="7">The sequence shown here is derived from an EMBL/GenBank/DDBJ whole genome shotgun (WGS) entry which is preliminary data.</text>
</comment>
<name>A0A7I9VGF7_9ACTN</name>
<keyword evidence="8" id="KW-1185">Reference proteome</keyword>
<feature type="DNA-binding region" description="H-T-H motif" evidence="4">
    <location>
        <begin position="37"/>
        <end position="56"/>
    </location>
</feature>
<feature type="domain" description="HTH tetR-type" evidence="6">
    <location>
        <begin position="13"/>
        <end position="74"/>
    </location>
</feature>
<reference evidence="8" key="1">
    <citation type="submission" date="2019-06" db="EMBL/GenBank/DDBJ databases">
        <title>Gordonia isolated from sludge of a wastewater treatment plant.</title>
        <authorList>
            <person name="Tamura T."/>
            <person name="Aoyama K."/>
            <person name="Kang Y."/>
            <person name="Saito S."/>
            <person name="Akiyama N."/>
            <person name="Yazawa K."/>
            <person name="Gonoi T."/>
            <person name="Mikami Y."/>
        </authorList>
    </citation>
    <scope>NUCLEOTIDE SEQUENCE [LARGE SCALE GENOMIC DNA]</scope>
    <source>
        <strain evidence="8">NBRC 107696</strain>
    </source>
</reference>
<dbReference type="PANTHER" id="PTHR30055">
    <property type="entry name" value="HTH-TYPE TRANSCRIPTIONAL REGULATOR RUTR"/>
    <property type="match status" value="1"/>
</dbReference>
<protein>
    <recommendedName>
        <fullName evidence="6">HTH tetR-type domain-containing protein</fullName>
    </recommendedName>
</protein>
<evidence type="ECO:0000256" key="1">
    <source>
        <dbReference type="ARBA" id="ARBA00023015"/>
    </source>
</evidence>
<dbReference type="Proteomes" id="UP000444960">
    <property type="component" value="Unassembled WGS sequence"/>
</dbReference>
<dbReference type="PANTHER" id="PTHR30055:SF234">
    <property type="entry name" value="HTH-TYPE TRANSCRIPTIONAL REGULATOR BETI"/>
    <property type="match status" value="1"/>
</dbReference>
<accession>A0A7I9VGF7</accession>
<evidence type="ECO:0000256" key="4">
    <source>
        <dbReference type="PROSITE-ProRule" id="PRU00335"/>
    </source>
</evidence>
<keyword evidence="2 4" id="KW-0238">DNA-binding</keyword>
<feature type="compositionally biased region" description="Basic residues" evidence="5">
    <location>
        <begin position="154"/>
        <end position="168"/>
    </location>
</feature>
<dbReference type="SUPFAM" id="SSF46689">
    <property type="entry name" value="Homeodomain-like"/>
    <property type="match status" value="1"/>
</dbReference>
<dbReference type="AlphaFoldDB" id="A0A7I9VGF7"/>
<evidence type="ECO:0000256" key="3">
    <source>
        <dbReference type="ARBA" id="ARBA00023163"/>
    </source>
</evidence>
<keyword evidence="3" id="KW-0804">Transcription</keyword>
<gene>
    <name evidence="7" type="ORF">nbrc107696_46290</name>
</gene>
<feature type="region of interest" description="Disordered" evidence="5">
    <location>
        <begin position="143"/>
        <end position="168"/>
    </location>
</feature>